<evidence type="ECO:0000256" key="1">
    <source>
        <dbReference type="SAM" id="Coils"/>
    </source>
</evidence>
<dbReference type="AlphaFoldDB" id="A0AAV7NRM9"/>
<sequence length="237" mass="27171">MRLYTRRNASCLYTRRNASFTLESSPGNLARSEETSRRVNKKVSIDKGREICALGRRGWILLSAYRKLYEKCLQLQKDHEQLGKELVEARNSSTMLAGQNKLLSDTLEMYQLVAERTAVSVAKYKHKKRRGKVNKKKVHLAISQAGLAFDPEFWDGNIWDTSDFSDGSGGDDCQDVRQEKTERRNVVRAQPIYRRKLQHSPANPGGVMLDALEDYTQQELSDVIDRFRQRSGETLLT</sequence>
<comment type="caution">
    <text evidence="2">The sequence shown here is derived from an EMBL/GenBank/DDBJ whole genome shotgun (WGS) entry which is preliminary data.</text>
</comment>
<gene>
    <name evidence="2" type="ORF">NDU88_006379</name>
</gene>
<dbReference type="Proteomes" id="UP001066276">
    <property type="component" value="Chromosome 8"/>
</dbReference>
<name>A0AAV7NRM9_PLEWA</name>
<keyword evidence="1" id="KW-0175">Coiled coil</keyword>
<evidence type="ECO:0000313" key="2">
    <source>
        <dbReference type="EMBL" id="KAJ1118184.1"/>
    </source>
</evidence>
<evidence type="ECO:0000313" key="3">
    <source>
        <dbReference type="Proteomes" id="UP001066276"/>
    </source>
</evidence>
<organism evidence="2 3">
    <name type="scientific">Pleurodeles waltl</name>
    <name type="common">Iberian ribbed newt</name>
    <dbReference type="NCBI Taxonomy" id="8319"/>
    <lineage>
        <taxon>Eukaryota</taxon>
        <taxon>Metazoa</taxon>
        <taxon>Chordata</taxon>
        <taxon>Craniata</taxon>
        <taxon>Vertebrata</taxon>
        <taxon>Euteleostomi</taxon>
        <taxon>Amphibia</taxon>
        <taxon>Batrachia</taxon>
        <taxon>Caudata</taxon>
        <taxon>Salamandroidea</taxon>
        <taxon>Salamandridae</taxon>
        <taxon>Pleurodelinae</taxon>
        <taxon>Pleurodeles</taxon>
    </lineage>
</organism>
<dbReference type="InterPro" id="IPR053270">
    <property type="entry name" value="Fv1_restriction_factor"/>
</dbReference>
<accession>A0AAV7NRM9</accession>
<keyword evidence="3" id="KW-1185">Reference proteome</keyword>
<dbReference type="PANTHER" id="PTHR48195:SF1">
    <property type="entry name" value="RIKEN CDNA 2410002F23 GENE"/>
    <property type="match status" value="1"/>
</dbReference>
<protein>
    <submittedName>
        <fullName evidence="2">Uncharacterized protein</fullName>
    </submittedName>
</protein>
<proteinExistence type="predicted"/>
<dbReference type="GO" id="GO:0009615">
    <property type="term" value="P:response to virus"/>
    <property type="evidence" value="ECO:0007669"/>
    <property type="project" value="TreeGrafter"/>
</dbReference>
<dbReference type="PANTHER" id="PTHR48195">
    <property type="entry name" value="FRIEND VIRUS SUSCEPTIBILITY PROTEIN 1"/>
    <property type="match status" value="1"/>
</dbReference>
<reference evidence="2" key="1">
    <citation type="journal article" date="2022" name="bioRxiv">
        <title>Sequencing and chromosome-scale assembly of the giantPleurodeles waltlgenome.</title>
        <authorList>
            <person name="Brown T."/>
            <person name="Elewa A."/>
            <person name="Iarovenko S."/>
            <person name="Subramanian E."/>
            <person name="Araus A.J."/>
            <person name="Petzold A."/>
            <person name="Susuki M."/>
            <person name="Suzuki K.-i.T."/>
            <person name="Hayashi T."/>
            <person name="Toyoda A."/>
            <person name="Oliveira C."/>
            <person name="Osipova E."/>
            <person name="Leigh N.D."/>
            <person name="Simon A."/>
            <person name="Yun M.H."/>
        </authorList>
    </citation>
    <scope>NUCLEOTIDE SEQUENCE</scope>
    <source>
        <strain evidence="2">20211129_DDA</strain>
        <tissue evidence="2">Liver</tissue>
    </source>
</reference>
<feature type="coiled-coil region" evidence="1">
    <location>
        <begin position="65"/>
        <end position="92"/>
    </location>
</feature>
<dbReference type="GO" id="GO:0005794">
    <property type="term" value="C:Golgi apparatus"/>
    <property type="evidence" value="ECO:0007669"/>
    <property type="project" value="TreeGrafter"/>
</dbReference>
<dbReference type="EMBL" id="JANPWB010000012">
    <property type="protein sequence ID" value="KAJ1118184.1"/>
    <property type="molecule type" value="Genomic_DNA"/>
</dbReference>